<protein>
    <submittedName>
        <fullName evidence="1">Uncharacterized protein</fullName>
    </submittedName>
</protein>
<proteinExistence type="predicted"/>
<evidence type="ECO:0000313" key="2">
    <source>
        <dbReference type="Proteomes" id="UP001153076"/>
    </source>
</evidence>
<keyword evidence="2" id="KW-1185">Reference proteome</keyword>
<sequence>MGFPSINIVKHALSIYIVEAFLMFEKEFIDGVAYNYKEVESSTCDKSFEVVLHAYCVKQVLDQYIIKRWCKGIKDGQSIDSGKSSGKDSMMHKMRKMNLLITASQMNKNARAHCEKVTVPTFNLPSTSPHIQYLSDGIFVNLYISGKLTMLVHRVSKYCSLYSTKALGRRLGGSERE</sequence>
<accession>A0A9Q1K686</accession>
<gene>
    <name evidence="1" type="ORF">Cgig2_008760</name>
</gene>
<dbReference type="Proteomes" id="UP001153076">
    <property type="component" value="Unassembled WGS sequence"/>
</dbReference>
<comment type="caution">
    <text evidence="1">The sequence shown here is derived from an EMBL/GenBank/DDBJ whole genome shotgun (WGS) entry which is preliminary data.</text>
</comment>
<dbReference type="AlphaFoldDB" id="A0A9Q1K686"/>
<dbReference type="OrthoDB" id="2402896at2759"/>
<dbReference type="EMBL" id="JAKOGI010000301">
    <property type="protein sequence ID" value="KAJ8437407.1"/>
    <property type="molecule type" value="Genomic_DNA"/>
</dbReference>
<evidence type="ECO:0000313" key="1">
    <source>
        <dbReference type="EMBL" id="KAJ8437407.1"/>
    </source>
</evidence>
<name>A0A9Q1K686_9CARY</name>
<organism evidence="1 2">
    <name type="scientific">Carnegiea gigantea</name>
    <dbReference type="NCBI Taxonomy" id="171969"/>
    <lineage>
        <taxon>Eukaryota</taxon>
        <taxon>Viridiplantae</taxon>
        <taxon>Streptophyta</taxon>
        <taxon>Embryophyta</taxon>
        <taxon>Tracheophyta</taxon>
        <taxon>Spermatophyta</taxon>
        <taxon>Magnoliopsida</taxon>
        <taxon>eudicotyledons</taxon>
        <taxon>Gunneridae</taxon>
        <taxon>Pentapetalae</taxon>
        <taxon>Caryophyllales</taxon>
        <taxon>Cactineae</taxon>
        <taxon>Cactaceae</taxon>
        <taxon>Cactoideae</taxon>
        <taxon>Echinocereeae</taxon>
        <taxon>Carnegiea</taxon>
    </lineage>
</organism>
<reference evidence="1" key="1">
    <citation type="submission" date="2022-04" db="EMBL/GenBank/DDBJ databases">
        <title>Carnegiea gigantea Genome sequencing and assembly v2.</title>
        <authorList>
            <person name="Copetti D."/>
            <person name="Sanderson M.J."/>
            <person name="Burquez A."/>
            <person name="Wojciechowski M.F."/>
        </authorList>
    </citation>
    <scope>NUCLEOTIDE SEQUENCE</scope>
    <source>
        <strain evidence="1">SGP5-SGP5p</strain>
        <tissue evidence="1">Aerial part</tissue>
    </source>
</reference>